<dbReference type="STRING" id="1052260.SAMN05660199_03360"/>
<dbReference type="AlphaFoldDB" id="A0A1H0QUM1"/>
<reference evidence="3" key="1">
    <citation type="submission" date="2016-10" db="EMBL/GenBank/DDBJ databases">
        <authorList>
            <person name="Varghese N."/>
            <person name="Submissions S."/>
        </authorList>
    </citation>
    <scope>NUCLEOTIDE SEQUENCE [LARGE SCALE GENOMIC DNA]</scope>
    <source>
        <strain evidence="3">DSM 45843</strain>
    </source>
</reference>
<keyword evidence="2" id="KW-0687">Ribonucleoprotein</keyword>
<accession>A0A1H0QUM1</accession>
<dbReference type="PANTHER" id="PTHR37809">
    <property type="entry name" value="RIBOSOMAL PROTEIN S12 METHYLTHIOTRANSFERASE ACCESSORY FACTOR YCAO"/>
    <property type="match status" value="1"/>
</dbReference>
<dbReference type="Gene3D" id="3.30.160.660">
    <property type="match status" value="1"/>
</dbReference>
<dbReference type="PANTHER" id="PTHR37809:SF1">
    <property type="entry name" value="RIBOSOMAL PROTEIN S12 METHYLTHIOTRANSFERASE ACCESSORY FACTOR YCAO"/>
    <property type="match status" value="1"/>
</dbReference>
<proteinExistence type="predicted"/>
<evidence type="ECO:0000313" key="2">
    <source>
        <dbReference type="EMBL" id="SDP21002.1"/>
    </source>
</evidence>
<protein>
    <submittedName>
        <fullName evidence="2">Ribosomal protein S12 methylthiotransferase accessory factor</fullName>
    </submittedName>
</protein>
<dbReference type="Pfam" id="PF02624">
    <property type="entry name" value="YcaO"/>
    <property type="match status" value="1"/>
</dbReference>
<organism evidence="2 3">
    <name type="scientific">Klenkia soli</name>
    <dbReference type="NCBI Taxonomy" id="1052260"/>
    <lineage>
        <taxon>Bacteria</taxon>
        <taxon>Bacillati</taxon>
        <taxon>Actinomycetota</taxon>
        <taxon>Actinomycetes</taxon>
        <taxon>Geodermatophilales</taxon>
        <taxon>Geodermatophilaceae</taxon>
        <taxon>Klenkia</taxon>
    </lineage>
</organism>
<dbReference type="Proteomes" id="UP000199088">
    <property type="component" value="Unassembled WGS sequence"/>
</dbReference>
<keyword evidence="2" id="KW-0808">Transferase</keyword>
<dbReference type="OrthoDB" id="2379922at2"/>
<keyword evidence="3" id="KW-1185">Reference proteome</keyword>
<dbReference type="GO" id="GO:0016740">
    <property type="term" value="F:transferase activity"/>
    <property type="evidence" value="ECO:0007669"/>
    <property type="project" value="UniProtKB-KW"/>
</dbReference>
<dbReference type="InterPro" id="IPR003776">
    <property type="entry name" value="YcaO-like_dom"/>
</dbReference>
<dbReference type="GO" id="GO:0005840">
    <property type="term" value="C:ribosome"/>
    <property type="evidence" value="ECO:0007669"/>
    <property type="project" value="UniProtKB-KW"/>
</dbReference>
<gene>
    <name evidence="2" type="ORF">SAMN05660199_03360</name>
</gene>
<sequence length="478" mass="50517">MHSGRVSDPAAAYRAALPDGWTTELDLRGYDRTGVPVTATVWRSADGARSGHGVGYGATEAAAAIGAWGELAEQVLLDDALLHVEPRTASHRELLRERGADRVADPLTLVLPAGADVDPDRPLRWLPTTRWATGEEVLVPAEFVAPHAGGIAAPPPPGGWLVTPITNGMGAGDTAERAVAHGIGELLQRDGDTVDFRALDTGRVITGIDDPGTVRLLADLRARGLEVLVKLDSTEFAVVVHAVARDAAADPPVVLSAIGEAAAPDRAEAVRKAVLELASSRARRAFAFGPLDRVRELHPGYLAAELAVPLGPQEDRALAAMTAWGGLTTPQLDDLLAPLWRRTTEVACTDLPTSDVVGPAGTLALHRERLAGFDLLVAPVQVGDVHVAKVLVPGLEVETLSYGRIGERVLRRLLDRGSPLVGLGVPTSPDRRPVRLTTEATERVGGPAWLDVAAVARTVGALYPLYREPSRHAPQRLG</sequence>
<name>A0A1H0QUM1_9ACTN</name>
<keyword evidence="2" id="KW-0689">Ribosomal protein</keyword>
<evidence type="ECO:0000259" key="1">
    <source>
        <dbReference type="PROSITE" id="PS51664"/>
    </source>
</evidence>
<evidence type="ECO:0000313" key="3">
    <source>
        <dbReference type="Proteomes" id="UP000199088"/>
    </source>
</evidence>
<feature type="domain" description="YcaO" evidence="1">
    <location>
        <begin position="55"/>
        <end position="478"/>
    </location>
</feature>
<dbReference type="PROSITE" id="PS51664">
    <property type="entry name" value="YCAO"/>
    <property type="match status" value="1"/>
</dbReference>
<dbReference type="EMBL" id="FNIR01000011">
    <property type="protein sequence ID" value="SDP21002.1"/>
    <property type="molecule type" value="Genomic_DNA"/>
</dbReference>